<evidence type="ECO:0000256" key="15">
    <source>
        <dbReference type="RuleBase" id="RU362081"/>
    </source>
</evidence>
<dbReference type="PROSITE" id="PS01047">
    <property type="entry name" value="HMA_1"/>
    <property type="match status" value="1"/>
</dbReference>
<keyword evidence="6 15" id="KW-0812">Transmembrane</keyword>
<dbReference type="CDD" id="cd00371">
    <property type="entry name" value="HMA"/>
    <property type="match status" value="1"/>
</dbReference>
<sequence length="788" mass="81762">MTETDLLERATGRAGSACAHCGRPLPAGTDRFCCRGCEAAHRLVTELGLEAFYARASASPPRPDPDAPRHDLAARAVPDGKGGHELTLLVGGVTCAACAWLIEQVLAQEPDVTWARQALSTRRLTIRWRGPAERADAFGARLATLGFTPAPFDPSCLASADDDETRRLMRAMGVAAFAAMNVMLVSVAVWTGHASGDMGPATRDLMHWIAALIGLPAILWCGLPFYTSALGALRAGRTNMDVPISLGVLLTAAMSLSETVRGGPYAYFDSAVTLLLLLLVGRFLDRRVRARARRAAAELLALSRAPVSVLGDDGIARPRAPDAVRVGERVLVAAGERIGVDGVVLAGRSEIDMSLLTGESIPRPTAPGDTVEAGTLNLAAPLTVRVTASGTSTVLASIVRMMEAAEADRGRIRALADRVAGWYTPVVHLVAAATFLLWWVWFDLAWQPALVNAVAVLIITCPCALGIAVPAVHVAAAGRLMRGGVLIASGSALDRLAEADVAVLDKTGTLTRGQPSLLPGDWSDDDLVLAGSLAAASRHPLARALAQAAGVAAAVGVVEHPGQGLSRATPSGTVRLGNARFAGAIAGDGMELWLAVPGRSPVVFRFADALRADAGEAVAALRRAGLEVELLSGDRPAAVEAAARAADISQWRAGADPGAKLARLAELRAAGHRVLMVGDGLNDAPALAAAHVSASPASGADIAQASADLVFQGKRLASIPWAIDVARFAARLVRQNIAISLAYNALAVPLAVAGLVTPLVAAVAMAASSVTVILNALRVERARVPWTH</sequence>
<dbReference type="GO" id="GO:0043682">
    <property type="term" value="F:P-type divalent copper transporter activity"/>
    <property type="evidence" value="ECO:0007669"/>
    <property type="project" value="TreeGrafter"/>
</dbReference>
<dbReference type="AlphaFoldDB" id="A0A975YJ60"/>
<evidence type="ECO:0000256" key="10">
    <source>
        <dbReference type="ARBA" id="ARBA00022842"/>
    </source>
</evidence>
<evidence type="ECO:0000259" key="16">
    <source>
        <dbReference type="Pfam" id="PF00122"/>
    </source>
</evidence>
<dbReference type="Proteomes" id="UP000694001">
    <property type="component" value="Chromosome"/>
</dbReference>
<feature type="domain" description="P-type ATPase A" evidence="16">
    <location>
        <begin position="304"/>
        <end position="403"/>
    </location>
</feature>
<dbReference type="InterPro" id="IPR018303">
    <property type="entry name" value="ATPase_P-typ_P_site"/>
</dbReference>
<dbReference type="Pfam" id="PF12156">
    <property type="entry name" value="ATPase-cat_bd"/>
    <property type="match status" value="1"/>
</dbReference>
<keyword evidence="10" id="KW-0460">Magnesium</keyword>
<proteinExistence type="inferred from homology"/>
<evidence type="ECO:0000256" key="5">
    <source>
        <dbReference type="ARBA" id="ARBA00022553"/>
    </source>
</evidence>
<keyword evidence="11" id="KW-1278">Translocase</keyword>
<evidence type="ECO:0000256" key="8">
    <source>
        <dbReference type="ARBA" id="ARBA00022741"/>
    </source>
</evidence>
<dbReference type="GO" id="GO:0005524">
    <property type="term" value="F:ATP binding"/>
    <property type="evidence" value="ECO:0007669"/>
    <property type="project" value="UniProtKB-UniRule"/>
</dbReference>
<evidence type="ECO:0000259" key="17">
    <source>
        <dbReference type="Pfam" id="PF12156"/>
    </source>
</evidence>
<dbReference type="RefSeq" id="WP_218285082.1">
    <property type="nucleotide sequence ID" value="NZ_CP076448.1"/>
</dbReference>
<dbReference type="KEGG" id="elio:KO353_12630"/>
<dbReference type="Pfam" id="PF00702">
    <property type="entry name" value="Hydrolase"/>
    <property type="match status" value="1"/>
</dbReference>
<name>A0A975YJ60_9PROT</name>
<evidence type="ECO:0000256" key="12">
    <source>
        <dbReference type="ARBA" id="ARBA00022989"/>
    </source>
</evidence>
<keyword evidence="4 15" id="KW-1003">Cell membrane</keyword>
<dbReference type="NCBIfam" id="TIGR01494">
    <property type="entry name" value="ATPase_P-type"/>
    <property type="match status" value="2"/>
</dbReference>
<dbReference type="PANTHER" id="PTHR43520:SF5">
    <property type="entry name" value="CATION-TRANSPORTING P-TYPE ATPASE-RELATED"/>
    <property type="match status" value="1"/>
</dbReference>
<dbReference type="InterPro" id="IPR006121">
    <property type="entry name" value="HMA_dom"/>
</dbReference>
<dbReference type="GO" id="GO:0016887">
    <property type="term" value="F:ATP hydrolysis activity"/>
    <property type="evidence" value="ECO:0007669"/>
    <property type="project" value="InterPro"/>
</dbReference>
<gene>
    <name evidence="18" type="primary">cadA</name>
    <name evidence="18" type="ORF">KO353_12630</name>
</gene>
<dbReference type="NCBIfam" id="TIGR01525">
    <property type="entry name" value="ATPase-IB_hvy"/>
    <property type="match status" value="1"/>
</dbReference>
<dbReference type="NCBIfam" id="TIGR01511">
    <property type="entry name" value="ATPase-IB1_Cu"/>
    <property type="match status" value="1"/>
</dbReference>
<feature type="domain" description="Putative metal-binding" evidence="17">
    <location>
        <begin position="18"/>
        <end position="68"/>
    </location>
</feature>
<dbReference type="PROSITE" id="PS00154">
    <property type="entry name" value="ATPASE_E1_E2"/>
    <property type="match status" value="1"/>
</dbReference>
<reference evidence="18" key="1">
    <citation type="submission" date="2021-06" db="EMBL/GenBank/DDBJ databases">
        <title>Elioraea tepida, sp. nov., a moderately thermophilic aerobic anoxygenic phototrophic bacterium isolated from an alkaline siliceous hot spring mat community in Yellowstone National Park, WY, USA.</title>
        <authorList>
            <person name="Saini M.K."/>
            <person name="Yoshida S."/>
            <person name="Sebastian A."/>
            <person name="Hirose S."/>
            <person name="Hara E."/>
            <person name="Tamaki H."/>
            <person name="Soulier N.T."/>
            <person name="Albert I."/>
            <person name="Hanada S."/>
            <person name="Bryant D.A."/>
            <person name="Tank M."/>
        </authorList>
    </citation>
    <scope>NUCLEOTIDE SEQUENCE</scope>
    <source>
        <strain evidence="18">MS-P2</strain>
    </source>
</reference>
<dbReference type="GO" id="GO:0005507">
    <property type="term" value="F:copper ion binding"/>
    <property type="evidence" value="ECO:0007669"/>
    <property type="project" value="TreeGrafter"/>
</dbReference>
<evidence type="ECO:0000256" key="1">
    <source>
        <dbReference type="ARBA" id="ARBA00004651"/>
    </source>
</evidence>
<keyword evidence="12 15" id="KW-1133">Transmembrane helix</keyword>
<feature type="transmembrane region" description="Helical" evidence="15">
    <location>
        <begin position="419"/>
        <end position="441"/>
    </location>
</feature>
<dbReference type="NCBIfam" id="TIGR01512">
    <property type="entry name" value="ATPase-IB2_Cd"/>
    <property type="match status" value="1"/>
</dbReference>
<dbReference type="InterPro" id="IPR027256">
    <property type="entry name" value="P-typ_ATPase_IB"/>
</dbReference>
<feature type="transmembrane region" description="Helical" evidence="15">
    <location>
        <begin position="263"/>
        <end position="284"/>
    </location>
</feature>
<keyword evidence="5" id="KW-0597">Phosphoprotein</keyword>
<evidence type="ECO:0000256" key="9">
    <source>
        <dbReference type="ARBA" id="ARBA00022840"/>
    </source>
</evidence>
<keyword evidence="8 15" id="KW-0547">Nucleotide-binding</keyword>
<evidence type="ECO:0000256" key="7">
    <source>
        <dbReference type="ARBA" id="ARBA00022723"/>
    </source>
</evidence>
<dbReference type="InterPro" id="IPR021993">
    <property type="entry name" value="ATPase-cat-bd"/>
</dbReference>
<keyword evidence="13" id="KW-0406">Ion transport</keyword>
<evidence type="ECO:0000256" key="2">
    <source>
        <dbReference type="ARBA" id="ARBA00006024"/>
    </source>
</evidence>
<evidence type="ECO:0000256" key="3">
    <source>
        <dbReference type="ARBA" id="ARBA00022448"/>
    </source>
</evidence>
<feature type="transmembrane region" description="Helical" evidence="15">
    <location>
        <begin position="238"/>
        <end position="257"/>
    </location>
</feature>
<feature type="transmembrane region" description="Helical" evidence="15">
    <location>
        <begin position="205"/>
        <end position="226"/>
    </location>
</feature>
<evidence type="ECO:0000256" key="6">
    <source>
        <dbReference type="ARBA" id="ARBA00022692"/>
    </source>
</evidence>
<accession>A0A975YJ60</accession>
<dbReference type="InterPro" id="IPR017969">
    <property type="entry name" value="Heavy-metal-associated_CS"/>
</dbReference>
<evidence type="ECO:0000313" key="19">
    <source>
        <dbReference type="Proteomes" id="UP000694001"/>
    </source>
</evidence>
<dbReference type="PANTHER" id="PTHR43520">
    <property type="entry name" value="ATP7, ISOFORM B"/>
    <property type="match status" value="1"/>
</dbReference>
<evidence type="ECO:0000256" key="11">
    <source>
        <dbReference type="ARBA" id="ARBA00022967"/>
    </source>
</evidence>
<keyword evidence="9 15" id="KW-0067">ATP-binding</keyword>
<evidence type="ECO:0000313" key="18">
    <source>
        <dbReference type="EMBL" id="QXM24112.1"/>
    </source>
</evidence>
<feature type="transmembrane region" description="Helical" evidence="15">
    <location>
        <begin position="453"/>
        <end position="476"/>
    </location>
</feature>
<keyword evidence="3" id="KW-0813">Transport</keyword>
<dbReference type="Pfam" id="PF00122">
    <property type="entry name" value="E1-E2_ATPase"/>
    <property type="match status" value="1"/>
</dbReference>
<evidence type="ECO:0000256" key="13">
    <source>
        <dbReference type="ARBA" id="ARBA00023065"/>
    </source>
</evidence>
<dbReference type="InterPro" id="IPR001757">
    <property type="entry name" value="P_typ_ATPase"/>
</dbReference>
<keyword evidence="19" id="KW-1185">Reference proteome</keyword>
<dbReference type="GO" id="GO:0005886">
    <property type="term" value="C:plasma membrane"/>
    <property type="evidence" value="ECO:0007669"/>
    <property type="project" value="UniProtKB-SubCell"/>
</dbReference>
<feature type="transmembrane region" description="Helical" evidence="15">
    <location>
        <begin position="759"/>
        <end position="777"/>
    </location>
</feature>
<dbReference type="GO" id="GO:0055070">
    <property type="term" value="P:copper ion homeostasis"/>
    <property type="evidence" value="ECO:0007669"/>
    <property type="project" value="TreeGrafter"/>
</dbReference>
<keyword evidence="14 15" id="KW-0472">Membrane</keyword>
<organism evidence="18 19">
    <name type="scientific">Elioraea tepida</name>
    <dbReference type="NCBI Taxonomy" id="2843330"/>
    <lineage>
        <taxon>Bacteria</taxon>
        <taxon>Pseudomonadati</taxon>
        <taxon>Pseudomonadota</taxon>
        <taxon>Alphaproteobacteria</taxon>
        <taxon>Acetobacterales</taxon>
        <taxon>Elioraeaceae</taxon>
        <taxon>Elioraea</taxon>
    </lineage>
</organism>
<dbReference type="EMBL" id="CP076448">
    <property type="protein sequence ID" value="QXM24112.1"/>
    <property type="molecule type" value="Genomic_DNA"/>
</dbReference>
<feature type="transmembrane region" description="Helical" evidence="15">
    <location>
        <begin position="174"/>
        <end position="193"/>
    </location>
</feature>
<keyword evidence="7 15" id="KW-0479">Metal-binding</keyword>
<comment type="similarity">
    <text evidence="2 15">Belongs to the cation transport ATPase (P-type) (TC 3.A.3) family. Type IB subfamily.</text>
</comment>
<protein>
    <submittedName>
        <fullName evidence="18">Cadmium-translocating P-type ATPase</fullName>
    </submittedName>
</protein>
<evidence type="ECO:0000256" key="4">
    <source>
        <dbReference type="ARBA" id="ARBA00022475"/>
    </source>
</evidence>
<feature type="transmembrane region" description="Helical" evidence="15">
    <location>
        <begin position="737"/>
        <end position="753"/>
    </location>
</feature>
<evidence type="ECO:0000256" key="14">
    <source>
        <dbReference type="ARBA" id="ARBA00023136"/>
    </source>
</evidence>
<comment type="subcellular location">
    <subcellularLocation>
        <location evidence="1">Cell membrane</location>
        <topology evidence="1">Multi-pass membrane protein</topology>
    </subcellularLocation>
</comment>
<dbReference type="InterPro" id="IPR059000">
    <property type="entry name" value="ATPase_P-type_domA"/>
</dbReference>